<evidence type="ECO:0000256" key="1">
    <source>
        <dbReference type="SAM" id="MobiDB-lite"/>
    </source>
</evidence>
<keyword evidence="3" id="KW-1185">Reference proteome</keyword>
<feature type="region of interest" description="Disordered" evidence="1">
    <location>
        <begin position="1"/>
        <end position="34"/>
    </location>
</feature>
<gene>
    <name evidence="2" type="primary">A09p032190.1_BraROA</name>
    <name evidence="2" type="ORF">IGI04_035433</name>
</gene>
<protein>
    <submittedName>
        <fullName evidence="2">Uncharacterized protein</fullName>
    </submittedName>
</protein>
<feature type="compositionally biased region" description="Basic and acidic residues" evidence="1">
    <location>
        <begin position="161"/>
        <end position="180"/>
    </location>
</feature>
<feature type="region of interest" description="Disordered" evidence="1">
    <location>
        <begin position="149"/>
        <end position="186"/>
    </location>
</feature>
<name>A0ABQ7LBP8_BRACM</name>
<organism evidence="2 3">
    <name type="scientific">Brassica rapa subsp. trilocularis</name>
    <dbReference type="NCBI Taxonomy" id="1813537"/>
    <lineage>
        <taxon>Eukaryota</taxon>
        <taxon>Viridiplantae</taxon>
        <taxon>Streptophyta</taxon>
        <taxon>Embryophyta</taxon>
        <taxon>Tracheophyta</taxon>
        <taxon>Spermatophyta</taxon>
        <taxon>Magnoliopsida</taxon>
        <taxon>eudicotyledons</taxon>
        <taxon>Gunneridae</taxon>
        <taxon>Pentapetalae</taxon>
        <taxon>rosids</taxon>
        <taxon>malvids</taxon>
        <taxon>Brassicales</taxon>
        <taxon>Brassicaceae</taxon>
        <taxon>Brassiceae</taxon>
        <taxon>Brassica</taxon>
    </lineage>
</organism>
<evidence type="ECO:0000313" key="3">
    <source>
        <dbReference type="Proteomes" id="UP000823674"/>
    </source>
</evidence>
<feature type="compositionally biased region" description="Low complexity" evidence="1">
    <location>
        <begin position="14"/>
        <end position="32"/>
    </location>
</feature>
<proteinExistence type="predicted"/>
<evidence type="ECO:0000313" key="2">
    <source>
        <dbReference type="EMBL" id="KAG5383963.1"/>
    </source>
</evidence>
<feature type="region of interest" description="Disordered" evidence="1">
    <location>
        <begin position="79"/>
        <end position="117"/>
    </location>
</feature>
<reference evidence="2 3" key="1">
    <citation type="submission" date="2021-03" db="EMBL/GenBank/DDBJ databases">
        <authorList>
            <person name="King G.J."/>
            <person name="Bancroft I."/>
            <person name="Baten A."/>
            <person name="Bloomfield J."/>
            <person name="Borpatragohain P."/>
            <person name="He Z."/>
            <person name="Irish N."/>
            <person name="Irwin J."/>
            <person name="Liu K."/>
            <person name="Mauleon R.P."/>
            <person name="Moore J."/>
            <person name="Morris R."/>
            <person name="Ostergaard L."/>
            <person name="Wang B."/>
            <person name="Wells R."/>
        </authorList>
    </citation>
    <scope>NUCLEOTIDE SEQUENCE [LARGE SCALE GENOMIC DNA]</scope>
    <source>
        <strain evidence="2">R-o-18</strain>
        <tissue evidence="2">Leaf</tissue>
    </source>
</reference>
<dbReference type="EMBL" id="JADBGQ010000008">
    <property type="protein sequence ID" value="KAG5383963.1"/>
    <property type="molecule type" value="Genomic_DNA"/>
</dbReference>
<comment type="caution">
    <text evidence="2">The sequence shown here is derived from an EMBL/GenBank/DDBJ whole genome shotgun (WGS) entry which is preliminary data.</text>
</comment>
<feature type="non-terminal residue" evidence="2">
    <location>
        <position position="1"/>
    </location>
</feature>
<dbReference type="Proteomes" id="UP000823674">
    <property type="component" value="Chromosome A09"/>
</dbReference>
<sequence length="186" mass="19946">SLSLNRGGRVSVWSTTTTSSTQDSGSNSNSGQCVPSSDILRTICSGLGCERRRILIEILYSLNCVFNVLKQRCFKITKQPDRPISGSPAGDRDLSLRVASRRSRPARSGTPAGDGGQLPLGLQQAIEACTTRPLAGDRPVLLRVASRRLKTVRSGSPAGDRGLRDPGRQRATEACDDKVASTRPVR</sequence>
<accession>A0ABQ7LBP8</accession>